<evidence type="ECO:0000313" key="2">
    <source>
        <dbReference type="Proteomes" id="UP000235584"/>
    </source>
</evidence>
<sequence length="361" mass="41294">MKEKLKTISFYTIQLFICAIILELTCNLFLQHSTNPLYRARKILQYDFDLGWMQKPNLKTTFEKQPVLTNDNGFRLPKNNNQSTDVQILTLGPSSAFGWGVANEDTYTSIIGEKLKLNPLNASGIGHSILQGQKMWQKVSPLLHPQYAVIAYGVNDLDKFRFFDSEPVNDLTFFSQGPYGLAIDKMQLPTDFASSLSLVLRQIEHSINCEKLVNSAQRVEWKDYENALTAMTNEMKEKNITPIIINTPFLLKHKNSLFSKTLIENTYLEMKNLARNKKCKEAQEKLKFAKTLEPDNINISVIEFNGFLKKFCEEKKLKCIDSWSLLVNSSATNNFYDPVHPSAKGHKLIADEIVKLIQQKN</sequence>
<dbReference type="Proteomes" id="UP000235584">
    <property type="component" value="Chromosome"/>
</dbReference>
<dbReference type="AlphaFoldDB" id="A0A2K9NWM7"/>
<accession>A0A2K9NWM7</accession>
<evidence type="ECO:0000313" key="1">
    <source>
        <dbReference type="EMBL" id="AUN99900.1"/>
    </source>
</evidence>
<dbReference type="RefSeq" id="WP_102245189.1">
    <property type="nucleotide sequence ID" value="NZ_CP025704.1"/>
</dbReference>
<dbReference type="OrthoDB" id="916975at2"/>
<dbReference type="InterPro" id="IPR036514">
    <property type="entry name" value="SGNH_hydro_sf"/>
</dbReference>
<reference evidence="1 2" key="1">
    <citation type="submission" date="2018-01" db="EMBL/GenBank/DDBJ databases">
        <title>Complete genome sequence of Bacteriovorax stolpii DSM12778.</title>
        <authorList>
            <person name="Tang B."/>
            <person name="Chang J."/>
        </authorList>
    </citation>
    <scope>NUCLEOTIDE SEQUENCE [LARGE SCALE GENOMIC DNA]</scope>
    <source>
        <strain evidence="1 2">DSM 12778</strain>
    </source>
</reference>
<gene>
    <name evidence="1" type="ORF">C0V70_17670</name>
</gene>
<protein>
    <submittedName>
        <fullName evidence="1">Uncharacterized protein</fullName>
    </submittedName>
</protein>
<organism evidence="1 2">
    <name type="scientific">Bacteriovorax stolpii</name>
    <name type="common">Bdellovibrio stolpii</name>
    <dbReference type="NCBI Taxonomy" id="960"/>
    <lineage>
        <taxon>Bacteria</taxon>
        <taxon>Pseudomonadati</taxon>
        <taxon>Bdellovibrionota</taxon>
        <taxon>Bacteriovoracia</taxon>
        <taxon>Bacteriovoracales</taxon>
        <taxon>Bacteriovoracaceae</taxon>
        <taxon>Bacteriovorax</taxon>
    </lineage>
</organism>
<dbReference type="Gene3D" id="3.40.50.1110">
    <property type="entry name" value="SGNH hydrolase"/>
    <property type="match status" value="1"/>
</dbReference>
<dbReference type="Pfam" id="PF00657">
    <property type="entry name" value="Lipase_GDSL"/>
    <property type="match status" value="1"/>
</dbReference>
<dbReference type="SUPFAM" id="SSF52266">
    <property type="entry name" value="SGNH hydrolase"/>
    <property type="match status" value="1"/>
</dbReference>
<dbReference type="InterPro" id="IPR001087">
    <property type="entry name" value="GDSL"/>
</dbReference>
<keyword evidence="2" id="KW-1185">Reference proteome</keyword>
<proteinExistence type="predicted"/>
<dbReference type="GO" id="GO:0016788">
    <property type="term" value="F:hydrolase activity, acting on ester bonds"/>
    <property type="evidence" value="ECO:0007669"/>
    <property type="project" value="InterPro"/>
</dbReference>
<name>A0A2K9NWM7_BACTC</name>
<dbReference type="KEGG" id="bsto:C0V70_17670"/>
<dbReference type="EMBL" id="CP025704">
    <property type="protein sequence ID" value="AUN99900.1"/>
    <property type="molecule type" value="Genomic_DNA"/>
</dbReference>